<gene>
    <name evidence="7" type="ORF">X943_002800</name>
</gene>
<keyword evidence="2" id="KW-0819">tRNA processing</keyword>
<evidence type="ECO:0000256" key="2">
    <source>
        <dbReference type="ARBA" id="ARBA00022694"/>
    </source>
</evidence>
<comment type="similarity">
    <text evidence="1">Belongs to the archease family.</text>
</comment>
<dbReference type="PANTHER" id="PTHR12682:SF11">
    <property type="entry name" value="PROTEIN ARCHEASE"/>
    <property type="match status" value="1"/>
</dbReference>
<keyword evidence="8" id="KW-1185">Reference proteome</keyword>
<proteinExistence type="inferred from homology"/>
<organism evidence="7 8">
    <name type="scientific">Babesia divergens</name>
    <dbReference type="NCBI Taxonomy" id="32595"/>
    <lineage>
        <taxon>Eukaryota</taxon>
        <taxon>Sar</taxon>
        <taxon>Alveolata</taxon>
        <taxon>Apicomplexa</taxon>
        <taxon>Aconoidasida</taxon>
        <taxon>Piroplasmida</taxon>
        <taxon>Babesiidae</taxon>
        <taxon>Babesia</taxon>
    </lineage>
</organism>
<evidence type="ECO:0000256" key="3">
    <source>
        <dbReference type="ARBA" id="ARBA00022723"/>
    </source>
</evidence>
<dbReference type="InterPro" id="IPR002804">
    <property type="entry name" value="Archease"/>
</dbReference>
<evidence type="ECO:0000256" key="4">
    <source>
        <dbReference type="ARBA" id="ARBA00022837"/>
    </source>
</evidence>
<evidence type="ECO:0000313" key="8">
    <source>
        <dbReference type="Proteomes" id="UP001195914"/>
    </source>
</evidence>
<protein>
    <recommendedName>
        <fullName evidence="6">Archease domain-containing protein</fullName>
    </recommendedName>
</protein>
<dbReference type="Gene3D" id="3.55.10.10">
    <property type="entry name" value="Archease domain"/>
    <property type="match status" value="1"/>
</dbReference>
<feature type="region of interest" description="Disordered" evidence="5">
    <location>
        <begin position="17"/>
        <end position="37"/>
    </location>
</feature>
<keyword evidence="3" id="KW-0479">Metal-binding</keyword>
<comment type="caution">
    <text evidence="7">The sequence shown here is derived from an EMBL/GenBank/DDBJ whole genome shotgun (WGS) entry which is preliminary data.</text>
</comment>
<evidence type="ECO:0000259" key="6">
    <source>
        <dbReference type="Pfam" id="PF01951"/>
    </source>
</evidence>
<feature type="domain" description="Archease" evidence="6">
    <location>
        <begin position="63"/>
        <end position="195"/>
    </location>
</feature>
<dbReference type="GO" id="GO:0072669">
    <property type="term" value="C:tRNA-splicing ligase complex"/>
    <property type="evidence" value="ECO:0007669"/>
    <property type="project" value="TreeGrafter"/>
</dbReference>
<dbReference type="GO" id="GO:0046872">
    <property type="term" value="F:metal ion binding"/>
    <property type="evidence" value="ECO:0007669"/>
    <property type="project" value="UniProtKB-KW"/>
</dbReference>
<dbReference type="InterPro" id="IPR023572">
    <property type="entry name" value="Archease_dom"/>
</dbReference>
<dbReference type="EMBL" id="JAHBMH010000073">
    <property type="protein sequence ID" value="KAK1933230.1"/>
    <property type="molecule type" value="Genomic_DNA"/>
</dbReference>
<accession>A0AAD9LED2</accession>
<dbReference type="InterPro" id="IPR036820">
    <property type="entry name" value="Archease_dom_sf"/>
</dbReference>
<dbReference type="Proteomes" id="UP001195914">
    <property type="component" value="Unassembled WGS sequence"/>
</dbReference>
<evidence type="ECO:0000313" key="7">
    <source>
        <dbReference type="EMBL" id="KAK1933230.1"/>
    </source>
</evidence>
<reference evidence="7" key="2">
    <citation type="submission" date="2021-05" db="EMBL/GenBank/DDBJ databases">
        <authorList>
            <person name="Pain A."/>
        </authorList>
    </citation>
    <scope>NUCLEOTIDE SEQUENCE</scope>
    <source>
        <strain evidence="7">1802A</strain>
    </source>
</reference>
<dbReference type="GO" id="GO:0006388">
    <property type="term" value="P:tRNA splicing, via endonucleolytic cleavage and ligation"/>
    <property type="evidence" value="ECO:0007669"/>
    <property type="project" value="TreeGrafter"/>
</dbReference>
<evidence type="ECO:0000256" key="1">
    <source>
        <dbReference type="ARBA" id="ARBA00007963"/>
    </source>
</evidence>
<reference evidence="7" key="1">
    <citation type="journal article" date="2014" name="Nucleic Acids Res.">
        <title>The evolutionary dynamics of variant antigen genes in Babesia reveal a history of genomic innovation underlying host-parasite interaction.</title>
        <authorList>
            <person name="Jackson A.P."/>
            <person name="Otto T.D."/>
            <person name="Darby A."/>
            <person name="Ramaprasad A."/>
            <person name="Xia D."/>
            <person name="Echaide I.E."/>
            <person name="Farber M."/>
            <person name="Gahlot S."/>
            <person name="Gamble J."/>
            <person name="Gupta D."/>
            <person name="Gupta Y."/>
            <person name="Jackson L."/>
            <person name="Malandrin L."/>
            <person name="Malas T.B."/>
            <person name="Moussa E."/>
            <person name="Nair M."/>
            <person name="Reid A.J."/>
            <person name="Sanders M."/>
            <person name="Sharma J."/>
            <person name="Tracey A."/>
            <person name="Quail M.A."/>
            <person name="Weir W."/>
            <person name="Wastling J.M."/>
            <person name="Hall N."/>
            <person name="Willadsen P."/>
            <person name="Lingelbach K."/>
            <person name="Shiels B."/>
            <person name="Tait A."/>
            <person name="Berriman M."/>
            <person name="Allred D.R."/>
            <person name="Pain A."/>
        </authorList>
    </citation>
    <scope>NUCLEOTIDE SEQUENCE</scope>
    <source>
        <strain evidence="7">1802A</strain>
    </source>
</reference>
<sequence>MEDTEHYVVGGIKITSKPPRVRSKKGRSSDIATPEEQTSSVIHATDGSFGSEVKVLESVSHEFAYLDHPADVIITGSGRSLGEALEAIALGMYNYMTDLSLVVARHCKRVRVEAITLPNILFHFLDECLYLYSSEYFIAKHIRVCDDIDIGACLEAREPVSISFLLYGDIFDPNLHTSGTEVKAITYHEMKIEVAVGDHVAILSHDTQKTQETDALEQLLRSADSEALSKCRFKLYTLVDI</sequence>
<dbReference type="Pfam" id="PF01951">
    <property type="entry name" value="Archease"/>
    <property type="match status" value="1"/>
</dbReference>
<evidence type="ECO:0000256" key="5">
    <source>
        <dbReference type="SAM" id="MobiDB-lite"/>
    </source>
</evidence>
<dbReference type="AlphaFoldDB" id="A0AAD9LED2"/>
<name>A0AAD9LED2_BABDI</name>
<keyword evidence="4" id="KW-0106">Calcium</keyword>
<dbReference type="SUPFAM" id="SSF69819">
    <property type="entry name" value="MTH1598-like"/>
    <property type="match status" value="1"/>
</dbReference>
<dbReference type="PANTHER" id="PTHR12682">
    <property type="entry name" value="ARCHEASE"/>
    <property type="match status" value="1"/>
</dbReference>